<dbReference type="InterPro" id="IPR015943">
    <property type="entry name" value="WD40/YVTN_repeat-like_dom_sf"/>
</dbReference>
<dbReference type="PANTHER" id="PTHR46928:SF1">
    <property type="entry name" value="MESENCHYME-SPECIFIC CELL SURFACE GLYCOPROTEIN"/>
    <property type="match status" value="1"/>
</dbReference>
<dbReference type="InterPro" id="IPR052956">
    <property type="entry name" value="Mesenchyme-surface_protein"/>
</dbReference>
<dbReference type="Pfam" id="PF13449">
    <property type="entry name" value="Phytase-like"/>
    <property type="match status" value="1"/>
</dbReference>
<proteinExistence type="predicted"/>
<protein>
    <submittedName>
        <fullName evidence="3">Uncharacterized protein YjiK</fullName>
    </submittedName>
</protein>
<evidence type="ECO:0000313" key="3">
    <source>
        <dbReference type="EMBL" id="MBB3809604.1"/>
    </source>
</evidence>
<evidence type="ECO:0000259" key="2">
    <source>
        <dbReference type="Pfam" id="PF13449"/>
    </source>
</evidence>
<dbReference type="InterPro" id="IPR011048">
    <property type="entry name" value="Haem_d1_sf"/>
</dbReference>
<reference evidence="3 4" key="1">
    <citation type="submission" date="2020-08" db="EMBL/GenBank/DDBJ databases">
        <title>Genomic Encyclopedia of Type Strains, Phase IV (KMG-IV): sequencing the most valuable type-strain genomes for metagenomic binning, comparative biology and taxonomic classification.</title>
        <authorList>
            <person name="Goeker M."/>
        </authorList>
    </citation>
    <scope>NUCLEOTIDE SEQUENCE [LARGE SCALE GENOMIC DNA]</scope>
    <source>
        <strain evidence="3 4">DSM 28760</strain>
    </source>
</reference>
<dbReference type="Proteomes" id="UP000537592">
    <property type="component" value="Unassembled WGS sequence"/>
</dbReference>
<comment type="caution">
    <text evidence="3">The sequence shown here is derived from an EMBL/GenBank/DDBJ whole genome shotgun (WGS) entry which is preliminary data.</text>
</comment>
<keyword evidence="4" id="KW-1185">Reference proteome</keyword>
<name>A0A7W5Z4K8_9HYPH</name>
<dbReference type="SUPFAM" id="SSF51004">
    <property type="entry name" value="C-terminal (heme d1) domain of cytochrome cd1-nitrite reductase"/>
    <property type="match status" value="1"/>
</dbReference>
<evidence type="ECO:0000256" key="1">
    <source>
        <dbReference type="SAM" id="SignalP"/>
    </source>
</evidence>
<dbReference type="PANTHER" id="PTHR46928">
    <property type="entry name" value="MESENCHYME-SPECIFIC CELL SURFACE GLYCOPROTEIN"/>
    <property type="match status" value="1"/>
</dbReference>
<dbReference type="Gene3D" id="2.130.10.10">
    <property type="entry name" value="YVTN repeat-like/Quinoprotein amine dehydrogenase"/>
    <property type="match status" value="1"/>
</dbReference>
<feature type="signal peptide" evidence="1">
    <location>
        <begin position="1"/>
        <end position="21"/>
    </location>
</feature>
<evidence type="ECO:0000313" key="4">
    <source>
        <dbReference type="Proteomes" id="UP000537592"/>
    </source>
</evidence>
<organism evidence="3 4">
    <name type="scientific">Pseudochelatococcus contaminans</name>
    <dbReference type="NCBI Taxonomy" id="1538103"/>
    <lineage>
        <taxon>Bacteria</taxon>
        <taxon>Pseudomonadati</taxon>
        <taxon>Pseudomonadota</taxon>
        <taxon>Alphaproteobacteria</taxon>
        <taxon>Hyphomicrobiales</taxon>
        <taxon>Chelatococcaceae</taxon>
        <taxon>Pseudochelatococcus</taxon>
    </lineage>
</organism>
<dbReference type="AlphaFoldDB" id="A0A7W5Z4K8"/>
<keyword evidence="1" id="KW-0732">Signal</keyword>
<dbReference type="EMBL" id="JACICC010000003">
    <property type="protein sequence ID" value="MBB3809604.1"/>
    <property type="molecule type" value="Genomic_DNA"/>
</dbReference>
<dbReference type="SUPFAM" id="SSF75011">
    <property type="entry name" value="3-carboxy-cis,cis-mucoante lactonizing enzyme"/>
    <property type="match status" value="1"/>
</dbReference>
<feature type="chain" id="PRO_5030701571" evidence="1">
    <location>
        <begin position="22"/>
        <end position="738"/>
    </location>
</feature>
<dbReference type="RefSeq" id="WP_183751814.1">
    <property type="nucleotide sequence ID" value="NZ_JACICC010000003.1"/>
</dbReference>
<accession>A0A7W5Z4K8</accession>
<gene>
    <name evidence="3" type="ORF">FHS81_001686</name>
</gene>
<sequence>MKRSILLAIAAGLLSATALSAAEPLNFNRVSVFPVIRNLPAGADPKEETVSEIIATNAEGTLLVYTDSPGGRIGLVDITDAAAPKPAGTVALDGEPTSVVVAGNKAFVAVNTSKSYKEPSGFLAVVDLAGKTVEKKIDLGGQPDSVALGRDGKSLAIAIENERDEDLDDGKLPQAPAGFLVLASVGEGGGVDEASVRRVELTGIAAYAPEDPEPEFVDFNDKGEVVVTLQENNHLVIVDFETGKVVSHFPAGDVTLENVDTKRDGVINPVDRVENVPREPDAVRWIDNDRFVTANEGDYKGGARGFTIFNRDGSVAFESNSAFEHELVRIGHYPEKRNSKGVEPEGIAFAKFGDDNLIFVGSERGSVIGVYRDEGPGKEPTFLQVLPGGGIGPEGLLAIPQRDLFVVANETDRREKGGQGTTVAIFKRDETPAAYPTLASGNNDAGIPIGWGALSGAVADPEVPGRLYVVSDSFYSQGAIYVVDATQSPARIIEQIVVTENGKPAADLDLEGIAVRPDGGFWLASEGNPEREKNPTHSKLVRVDAKGEVQEIVELPDELKHHATRYGFEGVAVGGQGDEETLWIAVQREWKDDPKGHAKILAYTPADKSWGALHYPLDTPANGWVGLSEITYIGDDTFIVIERDNQIGDDAQIKKLYRFSVKDLKPAAVGEKEIAVIDKTLVRDLLPDLAATNGVILEKIESFAIDKAGNSYIITDNDGVDGSSGETLFLNLGNISLR</sequence>
<dbReference type="InterPro" id="IPR027372">
    <property type="entry name" value="Phytase-like_dom"/>
</dbReference>
<feature type="domain" description="Phytase-like" evidence="2">
    <location>
        <begin position="450"/>
        <end position="718"/>
    </location>
</feature>